<dbReference type="EMBL" id="MLJW01002805">
    <property type="protein sequence ID" value="OIQ73606.1"/>
    <property type="molecule type" value="Genomic_DNA"/>
</dbReference>
<reference evidence="1" key="1">
    <citation type="submission" date="2016-10" db="EMBL/GenBank/DDBJ databases">
        <title>Sequence of Gallionella enrichment culture.</title>
        <authorList>
            <person name="Poehlein A."/>
            <person name="Muehling M."/>
            <person name="Daniel R."/>
        </authorList>
    </citation>
    <scope>NUCLEOTIDE SEQUENCE</scope>
</reference>
<evidence type="ECO:0000313" key="1">
    <source>
        <dbReference type="EMBL" id="OIQ73606.1"/>
    </source>
</evidence>
<protein>
    <submittedName>
        <fullName evidence="1">Regulatory protein Spx</fullName>
    </submittedName>
</protein>
<organism evidence="1">
    <name type="scientific">mine drainage metagenome</name>
    <dbReference type="NCBI Taxonomy" id="410659"/>
    <lineage>
        <taxon>unclassified sequences</taxon>
        <taxon>metagenomes</taxon>
        <taxon>ecological metagenomes</taxon>
    </lineage>
</organism>
<dbReference type="PANTHER" id="PTHR30041:SF8">
    <property type="entry name" value="PROTEIN YFFB"/>
    <property type="match status" value="1"/>
</dbReference>
<dbReference type="Pfam" id="PF03960">
    <property type="entry name" value="ArsC"/>
    <property type="match status" value="1"/>
</dbReference>
<comment type="caution">
    <text evidence="1">The sequence shown here is derived from an EMBL/GenBank/DDBJ whole genome shotgun (WGS) entry which is preliminary data.</text>
</comment>
<sequence>MILYGLPTCDTCKKAQKALSAAGIEVTFRDVRAEPLSPSEWQTLLMEFGDTLVNHNSTTWRGLSDWMKASDADAQLEANPALMKRPVLTDGETFTLGWDAAIQAKWGA</sequence>
<dbReference type="PROSITE" id="PS51353">
    <property type="entry name" value="ARSC"/>
    <property type="match status" value="1"/>
</dbReference>
<dbReference type="AlphaFoldDB" id="A0A1J5PPU8"/>
<dbReference type="PANTHER" id="PTHR30041">
    <property type="entry name" value="ARSENATE REDUCTASE"/>
    <property type="match status" value="1"/>
</dbReference>
<dbReference type="Gene3D" id="3.40.30.10">
    <property type="entry name" value="Glutaredoxin"/>
    <property type="match status" value="1"/>
</dbReference>
<proteinExistence type="predicted"/>
<gene>
    <name evidence="1" type="primary">spxA_9</name>
    <name evidence="1" type="ORF">GALL_447520</name>
</gene>
<name>A0A1J5PPU8_9ZZZZ</name>
<dbReference type="InterPro" id="IPR006660">
    <property type="entry name" value="Arsenate_reductase-like"/>
</dbReference>
<dbReference type="SUPFAM" id="SSF52833">
    <property type="entry name" value="Thioredoxin-like"/>
    <property type="match status" value="1"/>
</dbReference>
<accession>A0A1J5PPU8</accession>
<dbReference type="InterPro" id="IPR036249">
    <property type="entry name" value="Thioredoxin-like_sf"/>
</dbReference>